<keyword evidence="2 6" id="KW-0238">DNA-binding</keyword>
<dbReference type="RefSeq" id="WP_310262112.1">
    <property type="nucleotide sequence ID" value="NZ_JAVDXU010000001.1"/>
</dbReference>
<dbReference type="EMBL" id="JAVDXU010000001">
    <property type="protein sequence ID" value="MDR7268514.1"/>
    <property type="molecule type" value="Genomic_DNA"/>
</dbReference>
<keyword evidence="1 3" id="KW-0597">Phosphoprotein</keyword>
<evidence type="ECO:0000259" key="5">
    <source>
        <dbReference type="PROSITE" id="PS50110"/>
    </source>
</evidence>
<dbReference type="PANTHER" id="PTHR45566:SF1">
    <property type="entry name" value="HTH-TYPE TRANSCRIPTIONAL REGULATOR YHJB-RELATED"/>
    <property type="match status" value="1"/>
</dbReference>
<dbReference type="Pfam" id="PF00196">
    <property type="entry name" value="GerE"/>
    <property type="match status" value="1"/>
</dbReference>
<dbReference type="InterPro" id="IPR058245">
    <property type="entry name" value="NreC/VraR/RcsB-like_REC"/>
</dbReference>
<dbReference type="CDD" id="cd06170">
    <property type="entry name" value="LuxR_C_like"/>
    <property type="match status" value="1"/>
</dbReference>
<feature type="domain" description="Response regulatory" evidence="5">
    <location>
        <begin position="2"/>
        <end position="116"/>
    </location>
</feature>
<dbReference type="Gene3D" id="3.40.50.2300">
    <property type="match status" value="1"/>
</dbReference>
<dbReference type="PANTHER" id="PTHR45566">
    <property type="entry name" value="HTH-TYPE TRANSCRIPTIONAL REGULATOR YHJB-RELATED"/>
    <property type="match status" value="1"/>
</dbReference>
<dbReference type="GO" id="GO:0003677">
    <property type="term" value="F:DNA binding"/>
    <property type="evidence" value="ECO:0007669"/>
    <property type="project" value="UniProtKB-KW"/>
</dbReference>
<sequence>MRVLLVDAFPMVRAALTGLIEQHFAGSQVQGVDSVAAARAALEQGVPRLVLLDLRMDGGFELLQQIHREHLLLPVVVISGSDDTEEALQALGAGAMGYVPERSDLNTLVQALHLVLAGGTYVPPLKPRVDDTPAAASAAAPLPDWAELPLTPRQKHVLHLLTQGLSNKLIARELGVSVETVKDHVAAVFKALGASSRTQAVLIATQKRS</sequence>
<proteinExistence type="predicted"/>
<evidence type="ECO:0000313" key="7">
    <source>
        <dbReference type="Proteomes" id="UP001180453"/>
    </source>
</evidence>
<keyword evidence="7" id="KW-1185">Reference proteome</keyword>
<evidence type="ECO:0000259" key="4">
    <source>
        <dbReference type="PROSITE" id="PS50043"/>
    </source>
</evidence>
<evidence type="ECO:0000256" key="2">
    <source>
        <dbReference type="ARBA" id="ARBA00023125"/>
    </source>
</evidence>
<name>A0ABU1YI33_ROSSA</name>
<dbReference type="Proteomes" id="UP001180453">
    <property type="component" value="Unassembled WGS sequence"/>
</dbReference>
<accession>A0ABU1YI33</accession>
<evidence type="ECO:0000256" key="3">
    <source>
        <dbReference type="PROSITE-ProRule" id="PRU00169"/>
    </source>
</evidence>
<dbReference type="InterPro" id="IPR011006">
    <property type="entry name" value="CheY-like_superfamily"/>
</dbReference>
<gene>
    <name evidence="6" type="ORF">J2X20_001143</name>
</gene>
<evidence type="ECO:0000313" key="6">
    <source>
        <dbReference type="EMBL" id="MDR7268514.1"/>
    </source>
</evidence>
<dbReference type="SMART" id="SM00448">
    <property type="entry name" value="REC"/>
    <property type="match status" value="1"/>
</dbReference>
<dbReference type="CDD" id="cd17535">
    <property type="entry name" value="REC_NarL-like"/>
    <property type="match status" value="1"/>
</dbReference>
<dbReference type="InterPro" id="IPR036388">
    <property type="entry name" value="WH-like_DNA-bd_sf"/>
</dbReference>
<dbReference type="InterPro" id="IPR000792">
    <property type="entry name" value="Tscrpt_reg_LuxR_C"/>
</dbReference>
<dbReference type="PRINTS" id="PR00038">
    <property type="entry name" value="HTHLUXR"/>
</dbReference>
<dbReference type="SMART" id="SM00421">
    <property type="entry name" value="HTH_LUXR"/>
    <property type="match status" value="1"/>
</dbReference>
<comment type="caution">
    <text evidence="6">The sequence shown here is derived from an EMBL/GenBank/DDBJ whole genome shotgun (WGS) entry which is preliminary data.</text>
</comment>
<dbReference type="InterPro" id="IPR051015">
    <property type="entry name" value="EvgA-like"/>
</dbReference>
<dbReference type="SUPFAM" id="SSF52172">
    <property type="entry name" value="CheY-like"/>
    <property type="match status" value="1"/>
</dbReference>
<dbReference type="Gene3D" id="1.10.10.10">
    <property type="entry name" value="Winged helix-like DNA-binding domain superfamily/Winged helix DNA-binding domain"/>
    <property type="match status" value="1"/>
</dbReference>
<protein>
    <submittedName>
        <fullName evidence="6">DNA-binding NarL/FixJ family response regulator</fullName>
    </submittedName>
</protein>
<dbReference type="PROSITE" id="PS50043">
    <property type="entry name" value="HTH_LUXR_2"/>
    <property type="match status" value="1"/>
</dbReference>
<dbReference type="Pfam" id="PF00072">
    <property type="entry name" value="Response_reg"/>
    <property type="match status" value="1"/>
</dbReference>
<dbReference type="PROSITE" id="PS50110">
    <property type="entry name" value="RESPONSE_REGULATORY"/>
    <property type="match status" value="1"/>
</dbReference>
<feature type="domain" description="HTH luxR-type" evidence="4">
    <location>
        <begin position="143"/>
        <end position="208"/>
    </location>
</feature>
<organism evidence="6 7">
    <name type="scientific">Roseateles saccharophilus</name>
    <name type="common">Pseudomonas saccharophila</name>
    <dbReference type="NCBI Taxonomy" id="304"/>
    <lineage>
        <taxon>Bacteria</taxon>
        <taxon>Pseudomonadati</taxon>
        <taxon>Pseudomonadota</taxon>
        <taxon>Betaproteobacteria</taxon>
        <taxon>Burkholderiales</taxon>
        <taxon>Sphaerotilaceae</taxon>
        <taxon>Roseateles</taxon>
    </lineage>
</organism>
<reference evidence="6 7" key="1">
    <citation type="submission" date="2023-07" db="EMBL/GenBank/DDBJ databases">
        <title>Sorghum-associated microbial communities from plants grown in Nebraska, USA.</title>
        <authorList>
            <person name="Schachtman D."/>
        </authorList>
    </citation>
    <scope>NUCLEOTIDE SEQUENCE [LARGE SCALE GENOMIC DNA]</scope>
    <source>
        <strain evidence="6 7">BE314</strain>
    </source>
</reference>
<dbReference type="SUPFAM" id="SSF46894">
    <property type="entry name" value="C-terminal effector domain of the bipartite response regulators"/>
    <property type="match status" value="1"/>
</dbReference>
<dbReference type="InterPro" id="IPR016032">
    <property type="entry name" value="Sig_transdc_resp-reg_C-effctor"/>
</dbReference>
<evidence type="ECO:0000256" key="1">
    <source>
        <dbReference type="ARBA" id="ARBA00022553"/>
    </source>
</evidence>
<dbReference type="InterPro" id="IPR001789">
    <property type="entry name" value="Sig_transdc_resp-reg_receiver"/>
</dbReference>
<feature type="modified residue" description="4-aspartylphosphate" evidence="3">
    <location>
        <position position="53"/>
    </location>
</feature>